<dbReference type="PANTHER" id="PTHR47959">
    <property type="entry name" value="ATP-DEPENDENT RNA HELICASE RHLE-RELATED"/>
    <property type="match status" value="1"/>
</dbReference>
<evidence type="ECO:0000256" key="8">
    <source>
        <dbReference type="SAM" id="MobiDB-lite"/>
    </source>
</evidence>
<organism evidence="13 15">
    <name type="scientific">Shewanella psychromarinicola</name>
    <dbReference type="NCBI Taxonomy" id="2487742"/>
    <lineage>
        <taxon>Bacteria</taxon>
        <taxon>Pseudomonadati</taxon>
        <taxon>Pseudomonadota</taxon>
        <taxon>Gammaproteobacteria</taxon>
        <taxon>Alteromonadales</taxon>
        <taxon>Shewanellaceae</taxon>
        <taxon>Shewanella</taxon>
    </lineage>
</organism>
<dbReference type="PROSITE" id="PS51192">
    <property type="entry name" value="HELICASE_ATP_BIND_1"/>
    <property type="match status" value="1"/>
</dbReference>
<reference evidence="13" key="3">
    <citation type="submission" date="2018-11" db="EMBL/GenBank/DDBJ databases">
        <authorList>
            <person name="Hwang Y.J."/>
            <person name="Hwang C.Y."/>
        </authorList>
    </citation>
    <scope>NUCLEOTIDE SEQUENCE</scope>
    <source>
        <strain evidence="13">R106</strain>
    </source>
</reference>
<evidence type="ECO:0000313" key="15">
    <source>
        <dbReference type="Proteomes" id="UP000278855"/>
    </source>
</evidence>
<comment type="similarity">
    <text evidence="5 7">Belongs to the DEAD box helicase family.</text>
</comment>
<evidence type="ECO:0000259" key="11">
    <source>
        <dbReference type="PROSITE" id="PS51195"/>
    </source>
</evidence>
<sequence length="424" mass="46339">MSFAALSLDTFLVNRLAELNYQQPTPIQLRAIPVILSGKDVMAGAQTGTGKTAAFALPILHNILSRRNVSIDPHSGAETPSAKAVISCLVLVPTRELAQQVQLSIEQYAKGSDIGCVMVYGGVSIGAQVQQLAAGTDILVATPGRLLDLLRKRALSLSQLTHLVFDEADRMLDMGFKDEIVEVLKRLPSTRQTLLFSATLDDRMLSFSRRLLRSPQVIEVAQRNTTASHIVERVFNVDANRKCAMLCHLIAQESWQQSLIFCRTKQGADALVKQMKQAGVAAEPFHADLTQAVREQVLAAFKAGDVTALVATDVAARGLDINELNFVVNMELPFQVEDYVHRIGRTGRAGKQGQAITLLSVDDEPLLTKLEAFLDRRLPQQWLGGFEPDLNLIAPVTRKTTKSALKQQARKKALAASSTGAKKR</sequence>
<dbReference type="Proteomes" id="UP000278855">
    <property type="component" value="Unassembled WGS sequence"/>
</dbReference>
<protein>
    <submittedName>
        <fullName evidence="13">DEAD/DEAH box helicase</fullName>
    </submittedName>
</protein>
<evidence type="ECO:0000256" key="1">
    <source>
        <dbReference type="ARBA" id="ARBA00022741"/>
    </source>
</evidence>
<dbReference type="GO" id="GO:0003724">
    <property type="term" value="F:RNA helicase activity"/>
    <property type="evidence" value="ECO:0007669"/>
    <property type="project" value="InterPro"/>
</dbReference>
<feature type="short sequence motif" description="Q motif" evidence="6">
    <location>
        <begin position="1"/>
        <end position="29"/>
    </location>
</feature>
<dbReference type="InterPro" id="IPR011545">
    <property type="entry name" value="DEAD/DEAH_box_helicase_dom"/>
</dbReference>
<feature type="domain" description="Helicase ATP-binding" evidence="9">
    <location>
        <begin position="32"/>
        <end position="218"/>
    </location>
</feature>
<dbReference type="KEGG" id="spsr:EGC80_01195"/>
<accession>A0A3N4DFL6</accession>
<dbReference type="Proteomes" id="UP000273778">
    <property type="component" value="Chromosome"/>
</dbReference>
<dbReference type="SMART" id="SM00490">
    <property type="entry name" value="HELICc"/>
    <property type="match status" value="1"/>
</dbReference>
<dbReference type="GO" id="GO:0005829">
    <property type="term" value="C:cytosol"/>
    <property type="evidence" value="ECO:0007669"/>
    <property type="project" value="TreeGrafter"/>
</dbReference>
<keyword evidence="14" id="KW-1185">Reference proteome</keyword>
<dbReference type="GO" id="GO:0005524">
    <property type="term" value="F:ATP binding"/>
    <property type="evidence" value="ECO:0007669"/>
    <property type="project" value="UniProtKB-KW"/>
</dbReference>
<evidence type="ECO:0000256" key="6">
    <source>
        <dbReference type="PROSITE-ProRule" id="PRU00552"/>
    </source>
</evidence>
<keyword evidence="4 7" id="KW-0067">ATP-binding</keyword>
<dbReference type="InterPro" id="IPR027417">
    <property type="entry name" value="P-loop_NTPase"/>
</dbReference>
<dbReference type="Pfam" id="PF00270">
    <property type="entry name" value="DEAD"/>
    <property type="match status" value="1"/>
</dbReference>
<dbReference type="CDD" id="cd00268">
    <property type="entry name" value="DEADc"/>
    <property type="match status" value="1"/>
</dbReference>
<dbReference type="InterPro" id="IPR014001">
    <property type="entry name" value="Helicase_ATP-bd"/>
</dbReference>
<dbReference type="EMBL" id="RKKB01000031">
    <property type="protein sequence ID" value="RPA22638.1"/>
    <property type="molecule type" value="Genomic_DNA"/>
</dbReference>
<dbReference type="InterPro" id="IPR050079">
    <property type="entry name" value="DEAD_box_RNA_helicase"/>
</dbReference>
<name>A0A3N4DFL6_9GAMM</name>
<reference evidence="15" key="2">
    <citation type="submission" date="2018-11" db="EMBL/GenBank/DDBJ databases">
        <title>Shewanella sp. R106.</title>
        <authorList>
            <person name="Hwang Y.J."/>
            <person name="Hwang C.Y."/>
        </authorList>
    </citation>
    <scope>NUCLEOTIDE SEQUENCE [LARGE SCALE GENOMIC DNA]</scope>
    <source>
        <strain evidence="15">R106</strain>
    </source>
</reference>
<dbReference type="EMBL" id="CP034073">
    <property type="protein sequence ID" value="AZG33676.1"/>
    <property type="molecule type" value="Genomic_DNA"/>
</dbReference>
<dbReference type="PROSITE" id="PS51195">
    <property type="entry name" value="Q_MOTIF"/>
    <property type="match status" value="1"/>
</dbReference>
<dbReference type="GO" id="GO:0003676">
    <property type="term" value="F:nucleic acid binding"/>
    <property type="evidence" value="ECO:0007669"/>
    <property type="project" value="InterPro"/>
</dbReference>
<dbReference type="SMART" id="SM00487">
    <property type="entry name" value="DEXDc"/>
    <property type="match status" value="1"/>
</dbReference>
<keyword evidence="2 7" id="KW-0378">Hydrolase</keyword>
<evidence type="ECO:0000256" key="3">
    <source>
        <dbReference type="ARBA" id="ARBA00022806"/>
    </source>
</evidence>
<evidence type="ECO:0000313" key="14">
    <source>
        <dbReference type="Proteomes" id="UP000273778"/>
    </source>
</evidence>
<feature type="domain" description="Helicase C-terminal" evidence="10">
    <location>
        <begin position="245"/>
        <end position="394"/>
    </location>
</feature>
<dbReference type="InterPro" id="IPR001650">
    <property type="entry name" value="Helicase_C-like"/>
</dbReference>
<evidence type="ECO:0000256" key="4">
    <source>
        <dbReference type="ARBA" id="ARBA00022840"/>
    </source>
</evidence>
<dbReference type="PANTHER" id="PTHR47959:SF7">
    <property type="entry name" value="ATP-DEPENDENT RNA HELICASE DEAD BOX FAMILY"/>
    <property type="match status" value="1"/>
</dbReference>
<feature type="region of interest" description="Disordered" evidence="8">
    <location>
        <begin position="404"/>
        <end position="424"/>
    </location>
</feature>
<dbReference type="CDD" id="cd18787">
    <property type="entry name" value="SF2_C_DEAD"/>
    <property type="match status" value="1"/>
</dbReference>
<dbReference type="GO" id="GO:0016787">
    <property type="term" value="F:hydrolase activity"/>
    <property type="evidence" value="ECO:0007669"/>
    <property type="project" value="UniProtKB-KW"/>
</dbReference>
<dbReference type="InterPro" id="IPR044742">
    <property type="entry name" value="DEAD/DEAH_RhlB"/>
</dbReference>
<dbReference type="SUPFAM" id="SSF52540">
    <property type="entry name" value="P-loop containing nucleoside triphosphate hydrolases"/>
    <property type="match status" value="1"/>
</dbReference>
<evidence type="ECO:0000313" key="12">
    <source>
        <dbReference type="EMBL" id="AZG33676.1"/>
    </source>
</evidence>
<dbReference type="RefSeq" id="WP_101032848.1">
    <property type="nucleotide sequence ID" value="NZ_CP034073.1"/>
</dbReference>
<keyword evidence="1 7" id="KW-0547">Nucleotide-binding</keyword>
<dbReference type="AlphaFoldDB" id="A0A3N4DFL6"/>
<evidence type="ECO:0000259" key="9">
    <source>
        <dbReference type="PROSITE" id="PS51192"/>
    </source>
</evidence>
<gene>
    <name evidence="13" type="ORF">EGC77_21275</name>
    <name evidence="12" type="ORF">EGC80_01195</name>
</gene>
<dbReference type="InterPro" id="IPR014014">
    <property type="entry name" value="RNA_helicase_DEAD_Q_motif"/>
</dbReference>
<evidence type="ECO:0000256" key="7">
    <source>
        <dbReference type="RuleBase" id="RU000492"/>
    </source>
</evidence>
<dbReference type="PROSITE" id="PS51194">
    <property type="entry name" value="HELICASE_CTER"/>
    <property type="match status" value="1"/>
</dbReference>
<feature type="domain" description="DEAD-box RNA helicase Q" evidence="11">
    <location>
        <begin position="1"/>
        <end position="29"/>
    </location>
</feature>
<evidence type="ECO:0000313" key="13">
    <source>
        <dbReference type="EMBL" id="RPA22638.1"/>
    </source>
</evidence>
<dbReference type="Pfam" id="PF00271">
    <property type="entry name" value="Helicase_C"/>
    <property type="match status" value="1"/>
</dbReference>
<evidence type="ECO:0000259" key="10">
    <source>
        <dbReference type="PROSITE" id="PS51194"/>
    </source>
</evidence>
<evidence type="ECO:0000256" key="5">
    <source>
        <dbReference type="ARBA" id="ARBA00038437"/>
    </source>
</evidence>
<evidence type="ECO:0000256" key="2">
    <source>
        <dbReference type="ARBA" id="ARBA00022801"/>
    </source>
</evidence>
<dbReference type="PROSITE" id="PS00039">
    <property type="entry name" value="DEAD_ATP_HELICASE"/>
    <property type="match status" value="1"/>
</dbReference>
<dbReference type="OrthoDB" id="9808889at2"/>
<reference evidence="12 14" key="1">
    <citation type="submission" date="2018-11" db="EMBL/GenBank/DDBJ databases">
        <title>Shewanella sp. M2.</title>
        <authorList>
            <person name="Hwang Y.J."/>
            <person name="Hwang C.Y."/>
        </authorList>
    </citation>
    <scope>NUCLEOTIDE SEQUENCE [LARGE SCALE GENOMIC DNA]</scope>
    <source>
        <strain evidence="12 14">M2</strain>
    </source>
</reference>
<keyword evidence="3 7" id="KW-0347">Helicase</keyword>
<dbReference type="InterPro" id="IPR000629">
    <property type="entry name" value="RNA-helicase_DEAD-box_CS"/>
</dbReference>
<dbReference type="Gene3D" id="3.40.50.300">
    <property type="entry name" value="P-loop containing nucleotide triphosphate hydrolases"/>
    <property type="match status" value="2"/>
</dbReference>
<proteinExistence type="inferred from homology"/>